<feature type="domain" description="DUF7846" evidence="10">
    <location>
        <begin position="492"/>
        <end position="662"/>
    </location>
</feature>
<evidence type="ECO:0000256" key="1">
    <source>
        <dbReference type="ARBA" id="ARBA00004651"/>
    </source>
</evidence>
<comment type="caution">
    <text evidence="11">The sequence shown here is derived from an EMBL/GenBank/DDBJ whole genome shotgun (WGS) entry which is preliminary data.</text>
</comment>
<organism evidence="11 12">
    <name type="scientific">Natronomonas aquatica</name>
    <dbReference type="NCBI Taxonomy" id="2841590"/>
    <lineage>
        <taxon>Archaea</taxon>
        <taxon>Methanobacteriati</taxon>
        <taxon>Methanobacteriota</taxon>
        <taxon>Stenosarchaea group</taxon>
        <taxon>Halobacteria</taxon>
        <taxon>Halobacteriales</taxon>
        <taxon>Natronomonadaceae</taxon>
        <taxon>Natronomonas</taxon>
    </lineage>
</organism>
<evidence type="ECO:0000313" key="11">
    <source>
        <dbReference type="EMBL" id="MCQ4333202.1"/>
    </source>
</evidence>
<evidence type="ECO:0000259" key="10">
    <source>
        <dbReference type="Pfam" id="PF25230"/>
    </source>
</evidence>
<comment type="subcellular location">
    <subcellularLocation>
        <location evidence="1">Cell membrane</location>
        <topology evidence="1">Multi-pass membrane protein</topology>
    </subcellularLocation>
</comment>
<feature type="domain" description="Glycosyltransferase RgtA/B/C/D-like" evidence="9">
    <location>
        <begin position="96"/>
        <end position="220"/>
    </location>
</feature>
<gene>
    <name evidence="11" type="ORF">KM295_06850</name>
</gene>
<evidence type="ECO:0000256" key="2">
    <source>
        <dbReference type="ARBA" id="ARBA00022475"/>
    </source>
</evidence>
<accession>A0A9R1D6K6</accession>
<keyword evidence="6 8" id="KW-1133">Transmembrane helix</keyword>
<dbReference type="EC" id="2.4.-.-" evidence="11"/>
<evidence type="ECO:0000256" key="8">
    <source>
        <dbReference type="SAM" id="Phobius"/>
    </source>
</evidence>
<feature type="transmembrane region" description="Helical" evidence="8">
    <location>
        <begin position="242"/>
        <end position="261"/>
    </location>
</feature>
<feature type="transmembrane region" description="Helical" evidence="8">
    <location>
        <begin position="188"/>
        <end position="221"/>
    </location>
</feature>
<keyword evidence="7 8" id="KW-0472">Membrane</keyword>
<sequence length="718" mass="78214">MRRRYANARRAARKRAVRSDPPLVAAGIALVAGVAVFLLATTVFGYHSSNHDEGVYLTQAAMLLDGQLELHAGDLVGAFRPWFFVEDGGRLYPKYTPVPAAMYAVSMALFGEPRVTLAAVAAGNAALVYALGRMLVDRRTGAVAAGFFAASPLALVTTSVFLPYAPTTLLNLLFAVAYLYGIREGSAVAAGVAGVAIGLAFFARPFTAVLFAIPFVCHALYRVGTAIRRAGLLPLPGPVRRQVLTAFFGLCFVGVTLAYNARLTGSPLVFPYEAFAPLDGPGFGRRRILGHSIVYSPEVALEANGYVLRYFSTRWFTAGILGTALSVAGLAFSARRWYRGEAVPGSSVDRDSRFQRTAGVLIAGLFVTVPVGNLLFWGNFNILATPSDPTDGIVSQFGPFYHFDLLVPFSLFAAVGVFACWRFLRAFGSRLKTRWSPRAGKAFLVVALLASVLLVGAVNVTAVSAPLERNAAHEAKHEAAYEPIERTSFEDALVFIPTPYGDWQNHPFQYLRNDPGFDGDVVYALDRDPPDDFAVLDAYPDRTHYRYTYRGEWTSDPNRHVVPKLEPLEIRRGPTLEGETTVGVPERVDRASVRLEADADTYAGYTVADPDGSITANWTLDGDTARLVEGDTEPIPLEETDTVTLLVTLAQADGSTLTYRQETTVRTNDGGVEAVWPPERYVCPLVTDCGTEGTYLPDDPDAHFDGVWFETRMRNTER</sequence>
<keyword evidence="4 11" id="KW-0808">Transferase</keyword>
<evidence type="ECO:0000256" key="7">
    <source>
        <dbReference type="ARBA" id="ARBA00023136"/>
    </source>
</evidence>
<dbReference type="Pfam" id="PF13231">
    <property type="entry name" value="PMT_2"/>
    <property type="match status" value="1"/>
</dbReference>
<dbReference type="Proteomes" id="UP001139494">
    <property type="component" value="Unassembled WGS sequence"/>
</dbReference>
<evidence type="ECO:0000313" key="12">
    <source>
        <dbReference type="Proteomes" id="UP001139494"/>
    </source>
</evidence>
<evidence type="ECO:0000256" key="6">
    <source>
        <dbReference type="ARBA" id="ARBA00022989"/>
    </source>
</evidence>
<keyword evidence="2" id="KW-1003">Cell membrane</keyword>
<protein>
    <submittedName>
        <fullName evidence="11">Glycosyltransferase family 39 protein</fullName>
        <ecNumber evidence="11">2.4.-.-</ecNumber>
    </submittedName>
</protein>
<feature type="transmembrane region" description="Helical" evidence="8">
    <location>
        <begin position="115"/>
        <end position="136"/>
    </location>
</feature>
<dbReference type="GO" id="GO:0005886">
    <property type="term" value="C:plasma membrane"/>
    <property type="evidence" value="ECO:0007669"/>
    <property type="project" value="UniProtKB-SubCell"/>
</dbReference>
<reference evidence="11" key="1">
    <citation type="journal article" date="2023" name="Front. Microbiol.">
        <title>Genomic-based phylogenetic and metabolic analyses of the genus Natronomonas, and description of Natronomonas aquatica sp. nov.</title>
        <authorList>
            <person name="Garcia-Roldan A."/>
            <person name="Duran-Viseras A."/>
            <person name="de la Haba R.R."/>
            <person name="Corral P."/>
            <person name="Sanchez-Porro C."/>
            <person name="Ventosa A."/>
        </authorList>
    </citation>
    <scope>NUCLEOTIDE SEQUENCE</scope>
    <source>
        <strain evidence="11">F2-12</strain>
    </source>
</reference>
<dbReference type="PANTHER" id="PTHR33908">
    <property type="entry name" value="MANNOSYLTRANSFERASE YKCB-RELATED"/>
    <property type="match status" value="1"/>
</dbReference>
<feature type="transmembrane region" description="Helical" evidence="8">
    <location>
        <begin position="143"/>
        <end position="165"/>
    </location>
</feature>
<dbReference type="InterPro" id="IPR057168">
    <property type="entry name" value="DUF7846"/>
</dbReference>
<dbReference type="AlphaFoldDB" id="A0A9R1D6K6"/>
<dbReference type="GO" id="GO:0008610">
    <property type="term" value="P:lipid biosynthetic process"/>
    <property type="evidence" value="ECO:0007669"/>
    <property type="project" value="UniProtKB-ARBA"/>
</dbReference>
<feature type="transmembrane region" description="Helical" evidence="8">
    <location>
        <begin position="21"/>
        <end position="46"/>
    </location>
</feature>
<keyword evidence="12" id="KW-1185">Reference proteome</keyword>
<feature type="transmembrane region" description="Helical" evidence="8">
    <location>
        <begin position="315"/>
        <end position="338"/>
    </location>
</feature>
<keyword evidence="3 11" id="KW-0328">Glycosyltransferase</keyword>
<evidence type="ECO:0000256" key="3">
    <source>
        <dbReference type="ARBA" id="ARBA00022676"/>
    </source>
</evidence>
<dbReference type="InterPro" id="IPR050297">
    <property type="entry name" value="LipidA_mod_glycosyltrf_83"/>
</dbReference>
<name>A0A9R1D6K6_9EURY</name>
<dbReference type="Pfam" id="PF25230">
    <property type="entry name" value="DUF7846"/>
    <property type="match status" value="1"/>
</dbReference>
<dbReference type="GO" id="GO:0016763">
    <property type="term" value="F:pentosyltransferase activity"/>
    <property type="evidence" value="ECO:0007669"/>
    <property type="project" value="TreeGrafter"/>
</dbReference>
<evidence type="ECO:0000259" key="9">
    <source>
        <dbReference type="Pfam" id="PF13231"/>
    </source>
</evidence>
<dbReference type="InterPro" id="IPR038731">
    <property type="entry name" value="RgtA/B/C-like"/>
</dbReference>
<feature type="transmembrane region" description="Helical" evidence="8">
    <location>
        <begin position="400"/>
        <end position="421"/>
    </location>
</feature>
<evidence type="ECO:0000256" key="5">
    <source>
        <dbReference type="ARBA" id="ARBA00022692"/>
    </source>
</evidence>
<proteinExistence type="predicted"/>
<keyword evidence="5 8" id="KW-0812">Transmembrane</keyword>
<dbReference type="EMBL" id="JAHLKM010000006">
    <property type="protein sequence ID" value="MCQ4333202.1"/>
    <property type="molecule type" value="Genomic_DNA"/>
</dbReference>
<feature type="transmembrane region" description="Helical" evidence="8">
    <location>
        <begin position="442"/>
        <end position="462"/>
    </location>
</feature>
<dbReference type="PANTHER" id="PTHR33908:SF11">
    <property type="entry name" value="MEMBRANE PROTEIN"/>
    <property type="match status" value="1"/>
</dbReference>
<evidence type="ECO:0000256" key="4">
    <source>
        <dbReference type="ARBA" id="ARBA00022679"/>
    </source>
</evidence>
<feature type="transmembrane region" description="Helical" evidence="8">
    <location>
        <begin position="358"/>
        <end position="380"/>
    </location>
</feature>